<feature type="compositionally biased region" description="Basic residues" evidence="1">
    <location>
        <begin position="178"/>
        <end position="194"/>
    </location>
</feature>
<sequence>MCAGPDASSGLSRWASIQIVLLTNSVPDMALIPGDFDLVHLDPLVVQSRSHQSHPEENQAGVAGTVYVTRRSTQCLLPTRLRILTTNAPASATGQKKTLRDHKSERPRLTDPGAQPSPTAALPRPRRSHFLSPTTPPRHRARPTNGLDRRSLRSDVLTLFLSPQVHVLRGAWVRTRCHARKRPRPRPRNRRHDRLRQPRGSSSP</sequence>
<name>A0A1H3D2I9_THIRO</name>
<protein>
    <submittedName>
        <fullName evidence="2">Uncharacterized protein</fullName>
    </submittedName>
</protein>
<feature type="region of interest" description="Disordered" evidence="1">
    <location>
        <begin position="86"/>
        <end position="149"/>
    </location>
</feature>
<accession>A0A1H3D2I9</accession>
<dbReference type="EMBL" id="FNNZ01000041">
    <property type="protein sequence ID" value="SDX60683.1"/>
    <property type="molecule type" value="Genomic_DNA"/>
</dbReference>
<dbReference type="Proteomes" id="UP000198816">
    <property type="component" value="Unassembled WGS sequence"/>
</dbReference>
<feature type="compositionally biased region" description="Polar residues" evidence="1">
    <location>
        <begin position="86"/>
        <end position="96"/>
    </location>
</feature>
<evidence type="ECO:0000256" key="1">
    <source>
        <dbReference type="SAM" id="MobiDB-lite"/>
    </source>
</evidence>
<keyword evidence="3" id="KW-1185">Reference proteome</keyword>
<evidence type="ECO:0000313" key="2">
    <source>
        <dbReference type="EMBL" id="SDX60683.1"/>
    </source>
</evidence>
<reference evidence="3" key="1">
    <citation type="submission" date="2016-10" db="EMBL/GenBank/DDBJ databases">
        <authorList>
            <person name="Varghese N."/>
            <person name="Submissions S."/>
        </authorList>
    </citation>
    <scope>NUCLEOTIDE SEQUENCE [LARGE SCALE GENOMIC DNA]</scope>
    <source>
        <strain evidence="3">DSM 217</strain>
    </source>
</reference>
<evidence type="ECO:0000313" key="3">
    <source>
        <dbReference type="Proteomes" id="UP000198816"/>
    </source>
</evidence>
<organism evidence="2 3">
    <name type="scientific">Thiocapsa roseopersicina</name>
    <dbReference type="NCBI Taxonomy" id="1058"/>
    <lineage>
        <taxon>Bacteria</taxon>
        <taxon>Pseudomonadati</taxon>
        <taxon>Pseudomonadota</taxon>
        <taxon>Gammaproteobacteria</taxon>
        <taxon>Chromatiales</taxon>
        <taxon>Chromatiaceae</taxon>
        <taxon>Thiocapsa</taxon>
    </lineage>
</organism>
<proteinExistence type="predicted"/>
<dbReference type="AlphaFoldDB" id="A0A1H3D2I9"/>
<gene>
    <name evidence="2" type="ORF">SAMN05421783_14128</name>
</gene>
<feature type="region of interest" description="Disordered" evidence="1">
    <location>
        <begin position="178"/>
        <end position="204"/>
    </location>
</feature>